<dbReference type="Gene3D" id="2.70.20.10">
    <property type="entry name" value="Topoisomerase I, domain 3"/>
    <property type="match status" value="1"/>
</dbReference>
<dbReference type="InterPro" id="IPR000380">
    <property type="entry name" value="Topo_IA"/>
</dbReference>
<gene>
    <name evidence="17" type="ORF">COT95_02575</name>
</gene>
<dbReference type="InterPro" id="IPR003602">
    <property type="entry name" value="Topo_IA_DNA-bd_dom"/>
</dbReference>
<dbReference type="SMART" id="SM00437">
    <property type="entry name" value="TOP1Ac"/>
    <property type="match status" value="1"/>
</dbReference>
<dbReference type="InterPro" id="IPR013824">
    <property type="entry name" value="Topo_IA_cen_sub1"/>
</dbReference>
<dbReference type="GO" id="GO:0008270">
    <property type="term" value="F:zinc ion binding"/>
    <property type="evidence" value="ECO:0007669"/>
    <property type="project" value="UniProtKB-KW"/>
</dbReference>
<feature type="non-terminal residue" evidence="17">
    <location>
        <position position="678"/>
    </location>
</feature>
<keyword evidence="9" id="KW-0238">DNA-binding</keyword>
<dbReference type="InterPro" id="IPR005733">
    <property type="entry name" value="TopoI_bac-type"/>
</dbReference>
<dbReference type="InterPro" id="IPR023406">
    <property type="entry name" value="Topo_IA_AS"/>
</dbReference>
<dbReference type="PROSITE" id="PS00396">
    <property type="entry name" value="TOPO_IA_1"/>
    <property type="match status" value="1"/>
</dbReference>
<evidence type="ECO:0000259" key="16">
    <source>
        <dbReference type="PROSITE" id="PS52039"/>
    </source>
</evidence>
<dbReference type="InterPro" id="IPR023405">
    <property type="entry name" value="Topo_IA_core_domain"/>
</dbReference>
<dbReference type="NCBIfam" id="TIGR01051">
    <property type="entry name" value="topA_bact"/>
    <property type="match status" value="1"/>
</dbReference>
<feature type="domain" description="Toprim" evidence="15">
    <location>
        <begin position="1"/>
        <end position="111"/>
    </location>
</feature>
<dbReference type="InterPro" id="IPR013826">
    <property type="entry name" value="Topo_IA_cen_sub3"/>
</dbReference>
<dbReference type="Gene3D" id="1.10.290.10">
    <property type="entry name" value="Topoisomerase I, domain 4"/>
    <property type="match status" value="1"/>
</dbReference>
<dbReference type="Proteomes" id="UP000228614">
    <property type="component" value="Unassembled WGS sequence"/>
</dbReference>
<dbReference type="SUPFAM" id="SSF57783">
    <property type="entry name" value="Zinc beta-ribbon"/>
    <property type="match status" value="2"/>
</dbReference>
<sequence>MNLVIVESPTKAKTITKFLGKNYKVESSFGHIMDLPKSKLGVDVEKNYQPTYVVPTKAKAQVAKLKVLAKKSDSVILATDEDREGEAIAWHLADALKLKKTDIKRIVFHEITKSAIEKALQNPRGLDNDLIDAQQARRVLDRLVGYKLSPFLWTKIARGLSAGRVQSVAMRLIVDREQEIKDFKTQEYWTIKAILQTADQKTFEAELVKIDEKTLKKFDINNEDGARKITAELEKCVYNILTIEKKQTYKSPLPPFTTATLQQTANARLGFSAKQTMTLAQKLYETGLITYMRTDSVNLSEQFLASTRDYIKKNLGERYLSESARVYKSKSKNAQEAHEAIRPTNPDVLSENLKASLDSGQKRLYNLIWQRAVATQAAKAALDNTAINIEARDKKPTSSSTYQLRALGQIINFDGFLKIYPQSTKENILPGLAETDDISLAKVMPEQHMTEPPARYSDATLVKAMEKYEIGRPSTYAPTISTIIARNYVERDEKKRLAPTDIAFVVNKLLVEHFPEIVDYKFTAELENSLDTIAAGKAKWEKIIDDFYQPFIKNLEKKNKEISKKELTEEKTEEKCEKCGSDMIIKIGRFGKFLACGNFPECKNTKQIANGDKDGDGKKDSEQLEEFAKKYQNIKCDKCGADMTAKIGRFGPFMACSNYPTCKNILDTNGTGIKCPQC</sequence>
<reference evidence="18" key="1">
    <citation type="submission" date="2017-09" db="EMBL/GenBank/DDBJ databases">
        <title>Depth-based differentiation of microbial function through sediment-hosted aquifers and enrichment of novel symbionts in the deep terrestrial subsurface.</title>
        <authorList>
            <person name="Probst A.J."/>
            <person name="Ladd B."/>
            <person name="Jarett J.K."/>
            <person name="Geller-Mcgrath D.E."/>
            <person name="Sieber C.M.K."/>
            <person name="Emerson J.B."/>
            <person name="Anantharaman K."/>
            <person name="Thomas B.C."/>
            <person name="Malmstrom R."/>
            <person name="Stieglmeier M."/>
            <person name="Klingl A."/>
            <person name="Woyke T."/>
            <person name="Ryan C.M."/>
            <person name="Banfield J.F."/>
        </authorList>
    </citation>
    <scope>NUCLEOTIDE SEQUENCE [LARGE SCALE GENOMIC DNA]</scope>
</reference>
<dbReference type="InterPro" id="IPR003601">
    <property type="entry name" value="Topo_IA_2"/>
</dbReference>
<name>A0A2H0V6N0_9BACT</name>
<evidence type="ECO:0000256" key="2">
    <source>
        <dbReference type="ARBA" id="ARBA00009446"/>
    </source>
</evidence>
<dbReference type="Pfam" id="PF01396">
    <property type="entry name" value="Zn_ribbon_Top1"/>
    <property type="match status" value="2"/>
</dbReference>
<comment type="caution">
    <text evidence="17">The sequence shown here is derived from an EMBL/GenBank/DDBJ whole genome shotgun (WGS) entry which is preliminary data.</text>
</comment>
<accession>A0A2H0V6N0</accession>
<dbReference type="CDD" id="cd03363">
    <property type="entry name" value="TOPRIM_TopoIA_TopoI"/>
    <property type="match status" value="1"/>
</dbReference>
<keyword evidence="7" id="KW-0460">Magnesium</keyword>
<dbReference type="PRINTS" id="PR00417">
    <property type="entry name" value="PRTPISMRASEI"/>
</dbReference>
<dbReference type="InterPro" id="IPR013498">
    <property type="entry name" value="Topo_IA_Znf"/>
</dbReference>
<dbReference type="SUPFAM" id="SSF56712">
    <property type="entry name" value="Prokaryotic type I DNA topoisomerase"/>
    <property type="match status" value="1"/>
</dbReference>
<evidence type="ECO:0000256" key="5">
    <source>
        <dbReference type="ARBA" id="ARBA00022771"/>
    </source>
</evidence>
<dbReference type="PANTHER" id="PTHR42785:SF1">
    <property type="entry name" value="DNA TOPOISOMERASE"/>
    <property type="match status" value="1"/>
</dbReference>
<dbReference type="Gene3D" id="1.10.460.10">
    <property type="entry name" value="Topoisomerase I, domain 2"/>
    <property type="match status" value="1"/>
</dbReference>
<dbReference type="AlphaFoldDB" id="A0A2H0V6N0"/>
<evidence type="ECO:0000256" key="8">
    <source>
        <dbReference type="ARBA" id="ARBA00023029"/>
    </source>
</evidence>
<dbReference type="GO" id="GO:0006265">
    <property type="term" value="P:DNA topological change"/>
    <property type="evidence" value="ECO:0007669"/>
    <property type="project" value="InterPro"/>
</dbReference>
<evidence type="ECO:0000256" key="1">
    <source>
        <dbReference type="ARBA" id="ARBA00000213"/>
    </source>
</evidence>
<comment type="similarity">
    <text evidence="2">Belongs to the type IA topoisomerase family.</text>
</comment>
<keyword evidence="10 17" id="KW-0413">Isomerase</keyword>
<dbReference type="Gene3D" id="3.40.50.140">
    <property type="match status" value="1"/>
</dbReference>
<evidence type="ECO:0000256" key="6">
    <source>
        <dbReference type="ARBA" id="ARBA00022833"/>
    </source>
</evidence>
<dbReference type="SMART" id="SM00493">
    <property type="entry name" value="TOPRIM"/>
    <property type="match status" value="1"/>
</dbReference>
<dbReference type="PANTHER" id="PTHR42785">
    <property type="entry name" value="DNA TOPOISOMERASE, TYPE IA, CORE"/>
    <property type="match status" value="1"/>
</dbReference>
<keyword evidence="4" id="KW-0479">Metal-binding</keyword>
<keyword evidence="6" id="KW-0862">Zinc</keyword>
<evidence type="ECO:0000313" key="18">
    <source>
        <dbReference type="Proteomes" id="UP000228614"/>
    </source>
</evidence>
<dbReference type="GO" id="GO:0003677">
    <property type="term" value="F:DNA binding"/>
    <property type="evidence" value="ECO:0007669"/>
    <property type="project" value="UniProtKB-KW"/>
</dbReference>
<dbReference type="InterPro" id="IPR006171">
    <property type="entry name" value="TOPRIM_dom"/>
</dbReference>
<evidence type="ECO:0000256" key="7">
    <source>
        <dbReference type="ARBA" id="ARBA00022842"/>
    </source>
</evidence>
<protein>
    <recommendedName>
        <fullName evidence="3">DNA topoisomerase</fullName>
        <ecNumber evidence="3">5.6.2.1</ecNumber>
    </recommendedName>
    <alternativeName>
        <fullName evidence="14">Omega-protein</fullName>
    </alternativeName>
    <alternativeName>
        <fullName evidence="13">Relaxing enzyme</fullName>
    </alternativeName>
    <alternativeName>
        <fullName evidence="11">Swivelase</fullName>
    </alternativeName>
    <alternativeName>
        <fullName evidence="12">Untwisting enzyme</fullName>
    </alternativeName>
</protein>
<feature type="domain" description="Topo IA-type catalytic" evidence="16">
    <location>
        <begin position="127"/>
        <end position="555"/>
    </location>
</feature>
<dbReference type="Pfam" id="PF01751">
    <property type="entry name" value="Toprim"/>
    <property type="match status" value="1"/>
</dbReference>
<evidence type="ECO:0000256" key="9">
    <source>
        <dbReference type="ARBA" id="ARBA00023125"/>
    </source>
</evidence>
<dbReference type="GO" id="GO:0005694">
    <property type="term" value="C:chromosome"/>
    <property type="evidence" value="ECO:0007669"/>
    <property type="project" value="InterPro"/>
</dbReference>
<dbReference type="InterPro" id="IPR034149">
    <property type="entry name" value="TOPRIM_TopoI"/>
</dbReference>
<evidence type="ECO:0000256" key="12">
    <source>
        <dbReference type="ARBA" id="ARBA00031985"/>
    </source>
</evidence>
<dbReference type="GO" id="GO:0003917">
    <property type="term" value="F:DNA topoisomerase type I (single strand cut, ATP-independent) activity"/>
    <property type="evidence" value="ECO:0007669"/>
    <property type="project" value="UniProtKB-EC"/>
</dbReference>
<keyword evidence="5" id="KW-0863">Zinc-finger</keyword>
<dbReference type="Gene3D" id="3.30.65.10">
    <property type="entry name" value="Bacterial Topoisomerase I, domain 1"/>
    <property type="match status" value="2"/>
</dbReference>
<comment type="catalytic activity">
    <reaction evidence="1">
        <text>ATP-independent breakage of single-stranded DNA, followed by passage and rejoining.</text>
        <dbReference type="EC" id="5.6.2.1"/>
    </reaction>
</comment>
<organism evidence="17 18">
    <name type="scientific">Candidatus Falkowbacteria bacterium CG10_big_fil_rev_8_21_14_0_10_37_6</name>
    <dbReference type="NCBI Taxonomy" id="1974563"/>
    <lineage>
        <taxon>Bacteria</taxon>
        <taxon>Candidatus Falkowiibacteriota</taxon>
    </lineage>
</organism>
<evidence type="ECO:0000256" key="11">
    <source>
        <dbReference type="ARBA" id="ARBA00030003"/>
    </source>
</evidence>
<dbReference type="HAMAP" id="MF_00952">
    <property type="entry name" value="Topoisom_1_prok"/>
    <property type="match status" value="1"/>
</dbReference>
<evidence type="ECO:0000259" key="15">
    <source>
        <dbReference type="PROSITE" id="PS50880"/>
    </source>
</evidence>
<dbReference type="InterPro" id="IPR013497">
    <property type="entry name" value="Topo_IA_cen"/>
</dbReference>
<dbReference type="InterPro" id="IPR013825">
    <property type="entry name" value="Topo_IA_cen_sub2"/>
</dbReference>
<dbReference type="Pfam" id="PF01131">
    <property type="entry name" value="Topoisom_bac"/>
    <property type="match status" value="1"/>
</dbReference>
<dbReference type="EC" id="5.6.2.1" evidence="3"/>
<dbReference type="EMBL" id="PFAN01000127">
    <property type="protein sequence ID" value="PIR94735.1"/>
    <property type="molecule type" value="Genomic_DNA"/>
</dbReference>
<evidence type="ECO:0000256" key="13">
    <source>
        <dbReference type="ARBA" id="ARBA00032235"/>
    </source>
</evidence>
<dbReference type="InterPro" id="IPR028612">
    <property type="entry name" value="Topoisom_1_IA"/>
</dbReference>
<dbReference type="CDD" id="cd00186">
    <property type="entry name" value="TOP1Ac"/>
    <property type="match status" value="1"/>
</dbReference>
<evidence type="ECO:0000256" key="10">
    <source>
        <dbReference type="ARBA" id="ARBA00023235"/>
    </source>
</evidence>
<evidence type="ECO:0000256" key="3">
    <source>
        <dbReference type="ARBA" id="ARBA00012891"/>
    </source>
</evidence>
<evidence type="ECO:0000256" key="14">
    <source>
        <dbReference type="ARBA" id="ARBA00032877"/>
    </source>
</evidence>
<evidence type="ECO:0000256" key="4">
    <source>
        <dbReference type="ARBA" id="ARBA00022723"/>
    </source>
</evidence>
<keyword evidence="8" id="KW-0799">Topoisomerase</keyword>
<dbReference type="SMART" id="SM00436">
    <property type="entry name" value="TOP1Bc"/>
    <property type="match status" value="1"/>
</dbReference>
<evidence type="ECO:0000313" key="17">
    <source>
        <dbReference type="EMBL" id="PIR94735.1"/>
    </source>
</evidence>
<dbReference type="PROSITE" id="PS52039">
    <property type="entry name" value="TOPO_IA_2"/>
    <property type="match status" value="1"/>
</dbReference>
<dbReference type="PROSITE" id="PS50880">
    <property type="entry name" value="TOPRIM"/>
    <property type="match status" value="1"/>
</dbReference>
<proteinExistence type="inferred from homology"/>